<dbReference type="EMBL" id="CP113088">
    <property type="protein sequence ID" value="WAC02265.1"/>
    <property type="molecule type" value="Genomic_DNA"/>
</dbReference>
<reference evidence="1" key="1">
    <citation type="submission" date="2022-11" db="EMBL/GenBank/DDBJ databases">
        <title>Lacinutrix neustonica HL-RS19T sp. nov., isolated from the surface microlayer sample of brackish Lake Shihwa.</title>
        <authorList>
            <person name="Choi J.Y."/>
            <person name="Hwang C.Y."/>
        </authorList>
    </citation>
    <scope>NUCLEOTIDE SEQUENCE</scope>
    <source>
        <strain evidence="1">HL-RS19</strain>
    </source>
</reference>
<evidence type="ECO:0000313" key="2">
    <source>
        <dbReference type="Proteomes" id="UP001164705"/>
    </source>
</evidence>
<dbReference type="RefSeq" id="WP_267676859.1">
    <property type="nucleotide sequence ID" value="NZ_CP113088.1"/>
</dbReference>
<proteinExistence type="predicted"/>
<keyword evidence="2" id="KW-1185">Reference proteome</keyword>
<dbReference type="Proteomes" id="UP001164705">
    <property type="component" value="Chromosome"/>
</dbReference>
<accession>A0A9E8MXV3</accession>
<organism evidence="1 2">
    <name type="scientific">Lacinutrix neustonica</name>
    <dbReference type="NCBI Taxonomy" id="2980107"/>
    <lineage>
        <taxon>Bacteria</taxon>
        <taxon>Pseudomonadati</taxon>
        <taxon>Bacteroidota</taxon>
        <taxon>Flavobacteriia</taxon>
        <taxon>Flavobacteriales</taxon>
        <taxon>Flavobacteriaceae</taxon>
        <taxon>Lacinutrix</taxon>
    </lineage>
</organism>
<name>A0A9E8MXV3_9FLAO</name>
<evidence type="ECO:0000313" key="1">
    <source>
        <dbReference type="EMBL" id="WAC02265.1"/>
    </source>
</evidence>
<dbReference type="KEGG" id="lnu:N7U66_00320"/>
<sequence>MIDPTGQYFDDARGKHHYIKPILGVGIEHTIKALDYNLFKF</sequence>
<dbReference type="AlphaFoldDB" id="A0A9E8MXV3"/>
<protein>
    <submittedName>
        <fullName evidence="1">Uncharacterized protein</fullName>
    </submittedName>
</protein>
<gene>
    <name evidence="1" type="ORF">N7U66_00320</name>
</gene>